<accession>A0AAV5EAG1</accession>
<sequence length="217" mass="23375">MIGSVLRAAGDVNGAVASSHFQVVLVGKDKGGKQAIASVYSSDTGNWGDLISTPCPSMIPLVAPGVLVGGSVCWLIFEWSRSVGALEFDLDRQRLAVIEMPEGMSGCHITIVPAKGGGLGFLCLSSFRLESWKRKTDVDSGWVLVSTVELDKLLSLSWDGQTKLSIYGYVDGSNELLLTTYDTIFVIQLDSMKFKKSFGIFRPNCGHPFSCVYVPGI</sequence>
<dbReference type="PANTHER" id="PTHR33186:SF13">
    <property type="entry name" value="OS10G0138300 PROTEIN"/>
    <property type="match status" value="1"/>
</dbReference>
<evidence type="ECO:0000313" key="1">
    <source>
        <dbReference type="EMBL" id="GJN19474.1"/>
    </source>
</evidence>
<dbReference type="PANTHER" id="PTHR33186">
    <property type="entry name" value="OS10G0136150 PROTEIN-RELATED"/>
    <property type="match status" value="1"/>
</dbReference>
<reference evidence="1" key="1">
    <citation type="journal article" date="2018" name="DNA Res.">
        <title>Multiple hybrid de novo genome assembly of finger millet, an orphan allotetraploid crop.</title>
        <authorList>
            <person name="Hatakeyama M."/>
            <person name="Aluri S."/>
            <person name="Balachadran M.T."/>
            <person name="Sivarajan S.R."/>
            <person name="Patrignani A."/>
            <person name="Gruter S."/>
            <person name="Poveda L."/>
            <person name="Shimizu-Inatsugi R."/>
            <person name="Baeten J."/>
            <person name="Francoijs K.J."/>
            <person name="Nataraja K.N."/>
            <person name="Reddy Y.A.N."/>
            <person name="Phadnis S."/>
            <person name="Ravikumar R.L."/>
            <person name="Schlapbach R."/>
            <person name="Sreeman S.M."/>
            <person name="Shimizu K.K."/>
        </authorList>
    </citation>
    <scope>NUCLEOTIDE SEQUENCE</scope>
</reference>
<name>A0AAV5EAG1_ELECO</name>
<keyword evidence="2" id="KW-1185">Reference proteome</keyword>
<dbReference type="Proteomes" id="UP001054889">
    <property type="component" value="Unassembled WGS sequence"/>
</dbReference>
<evidence type="ECO:0000313" key="2">
    <source>
        <dbReference type="Proteomes" id="UP001054889"/>
    </source>
</evidence>
<organism evidence="1 2">
    <name type="scientific">Eleusine coracana subsp. coracana</name>
    <dbReference type="NCBI Taxonomy" id="191504"/>
    <lineage>
        <taxon>Eukaryota</taxon>
        <taxon>Viridiplantae</taxon>
        <taxon>Streptophyta</taxon>
        <taxon>Embryophyta</taxon>
        <taxon>Tracheophyta</taxon>
        <taxon>Spermatophyta</taxon>
        <taxon>Magnoliopsida</taxon>
        <taxon>Liliopsida</taxon>
        <taxon>Poales</taxon>
        <taxon>Poaceae</taxon>
        <taxon>PACMAD clade</taxon>
        <taxon>Chloridoideae</taxon>
        <taxon>Cynodonteae</taxon>
        <taxon>Eleusininae</taxon>
        <taxon>Eleusine</taxon>
    </lineage>
</organism>
<comment type="caution">
    <text evidence="1">The sequence shown here is derived from an EMBL/GenBank/DDBJ whole genome shotgun (WGS) entry which is preliminary data.</text>
</comment>
<dbReference type="AlphaFoldDB" id="A0AAV5EAG1"/>
<dbReference type="EMBL" id="BQKI01000074">
    <property type="protein sequence ID" value="GJN19474.1"/>
    <property type="molecule type" value="Genomic_DNA"/>
</dbReference>
<proteinExistence type="predicted"/>
<gene>
    <name evidence="1" type="primary">gb06754</name>
    <name evidence="1" type="ORF">PR202_gb06754</name>
</gene>
<protein>
    <submittedName>
        <fullName evidence="1">Uncharacterized protein</fullName>
    </submittedName>
</protein>
<reference evidence="1" key="2">
    <citation type="submission" date="2021-12" db="EMBL/GenBank/DDBJ databases">
        <title>Resequencing data analysis of finger millet.</title>
        <authorList>
            <person name="Hatakeyama M."/>
            <person name="Aluri S."/>
            <person name="Balachadran M.T."/>
            <person name="Sivarajan S.R."/>
            <person name="Poveda L."/>
            <person name="Shimizu-Inatsugi R."/>
            <person name="Schlapbach R."/>
            <person name="Sreeman S.M."/>
            <person name="Shimizu K.K."/>
        </authorList>
    </citation>
    <scope>NUCLEOTIDE SEQUENCE</scope>
</reference>